<proteinExistence type="predicted"/>
<gene>
    <name evidence="2" type="ORF">GCM10010994_45740</name>
</gene>
<protein>
    <recommendedName>
        <fullName evidence="4">DUF992 domain-containing protein</fullName>
    </recommendedName>
</protein>
<dbReference type="InterPro" id="IPR009333">
    <property type="entry name" value="DUF992"/>
</dbReference>
<name>A0A916UPZ5_9HYPH</name>
<dbReference type="Pfam" id="PF06186">
    <property type="entry name" value="DUF992"/>
    <property type="match status" value="1"/>
</dbReference>
<comment type="caution">
    <text evidence="2">The sequence shown here is derived from an EMBL/GenBank/DDBJ whole genome shotgun (WGS) entry which is preliminary data.</text>
</comment>
<evidence type="ECO:0000313" key="3">
    <source>
        <dbReference type="Proteomes" id="UP000637002"/>
    </source>
</evidence>
<evidence type="ECO:0008006" key="4">
    <source>
        <dbReference type="Google" id="ProtNLM"/>
    </source>
</evidence>
<feature type="chain" id="PRO_5037018687" description="DUF992 domain-containing protein" evidence="1">
    <location>
        <begin position="31"/>
        <end position="168"/>
    </location>
</feature>
<keyword evidence="1" id="KW-0732">Signal</keyword>
<organism evidence="2 3">
    <name type="scientific">Chelatococcus reniformis</name>
    <dbReference type="NCBI Taxonomy" id="1494448"/>
    <lineage>
        <taxon>Bacteria</taxon>
        <taxon>Pseudomonadati</taxon>
        <taxon>Pseudomonadota</taxon>
        <taxon>Alphaproteobacteria</taxon>
        <taxon>Hyphomicrobiales</taxon>
        <taxon>Chelatococcaceae</taxon>
        <taxon>Chelatococcus</taxon>
    </lineage>
</organism>
<dbReference type="EMBL" id="BMGG01000008">
    <property type="protein sequence ID" value="GGC82684.1"/>
    <property type="molecule type" value="Genomic_DNA"/>
</dbReference>
<keyword evidence="3" id="KW-1185">Reference proteome</keyword>
<feature type="signal peptide" evidence="1">
    <location>
        <begin position="1"/>
        <end position="30"/>
    </location>
</feature>
<dbReference type="AlphaFoldDB" id="A0A916UPZ5"/>
<reference evidence="2" key="1">
    <citation type="journal article" date="2014" name="Int. J. Syst. Evol. Microbiol.">
        <title>Complete genome sequence of Corynebacterium casei LMG S-19264T (=DSM 44701T), isolated from a smear-ripened cheese.</title>
        <authorList>
            <consortium name="US DOE Joint Genome Institute (JGI-PGF)"/>
            <person name="Walter F."/>
            <person name="Albersmeier A."/>
            <person name="Kalinowski J."/>
            <person name="Ruckert C."/>
        </authorList>
    </citation>
    <scope>NUCLEOTIDE SEQUENCE</scope>
    <source>
        <strain evidence="2">CGMCC 1.12919</strain>
    </source>
</reference>
<evidence type="ECO:0000256" key="1">
    <source>
        <dbReference type="SAM" id="SignalP"/>
    </source>
</evidence>
<evidence type="ECO:0000313" key="2">
    <source>
        <dbReference type="EMBL" id="GGC82684.1"/>
    </source>
</evidence>
<dbReference type="RefSeq" id="WP_188611471.1">
    <property type="nucleotide sequence ID" value="NZ_BMGG01000008.1"/>
</dbReference>
<sequence length="168" mass="16780">MISSFPLGRLIRTICLPAALLLVAASPAAARNSAKVGTLTCSVAPGVGLIVGSQKSLSCVFRSRQGRRDAYVGTITRLGFDVGITSGGTLVWAVFAPTGLLPRGALAGGYGGASAEATAGLGAGANVLVGGNSRTISLQPLSIQGQRGISLAAGVGAISLEPAFFRNR</sequence>
<dbReference type="Proteomes" id="UP000637002">
    <property type="component" value="Unassembled WGS sequence"/>
</dbReference>
<reference evidence="2" key="2">
    <citation type="submission" date="2020-09" db="EMBL/GenBank/DDBJ databases">
        <authorList>
            <person name="Sun Q."/>
            <person name="Zhou Y."/>
        </authorList>
    </citation>
    <scope>NUCLEOTIDE SEQUENCE</scope>
    <source>
        <strain evidence="2">CGMCC 1.12919</strain>
    </source>
</reference>
<accession>A0A916UPZ5</accession>